<reference evidence="8 9" key="1">
    <citation type="submission" date="2017-02" db="EMBL/GenBank/DDBJ databases">
        <authorList>
            <person name="Peterson S.W."/>
        </authorList>
    </citation>
    <scope>NUCLEOTIDE SEQUENCE [LARGE SCALE GENOMIC DNA]</scope>
    <source>
        <strain evidence="8 9">LSP_Lj1</strain>
    </source>
</reference>
<name>A0A1R4K866_9ACTN</name>
<dbReference type="PANTHER" id="PTHR23427">
    <property type="entry name" value="SURFEIT LOCUS PROTEIN"/>
    <property type="match status" value="1"/>
</dbReference>
<evidence type="ECO:0000256" key="4">
    <source>
        <dbReference type="ARBA" id="ARBA00022989"/>
    </source>
</evidence>
<protein>
    <recommendedName>
        <fullName evidence="6">SURF1-like protein</fullName>
    </recommendedName>
</protein>
<comment type="subcellular location">
    <subcellularLocation>
        <location evidence="6">Cell membrane</location>
        <topology evidence="6">Multi-pass membrane protein</topology>
    </subcellularLocation>
    <subcellularLocation>
        <location evidence="1">Membrane</location>
    </subcellularLocation>
</comment>
<comment type="similarity">
    <text evidence="2 6">Belongs to the SURF1 family.</text>
</comment>
<gene>
    <name evidence="8" type="ORF">FM114_12125</name>
</gene>
<keyword evidence="6" id="KW-1003">Cell membrane</keyword>
<dbReference type="PANTHER" id="PTHR23427:SF2">
    <property type="entry name" value="SURFEIT LOCUS PROTEIN 1"/>
    <property type="match status" value="1"/>
</dbReference>
<feature type="transmembrane region" description="Helical" evidence="6">
    <location>
        <begin position="211"/>
        <end position="230"/>
    </location>
</feature>
<sequence length="270" mass="30038">MKKLWVRWIGLLVFVALLGAAFVRLGEWQMHRLEWRRGVNARIVAYQQQPPKPYEEVFTHEITDNEQWQRVTATGTFDAKNQVQAMYRNQNDQAGSEVVTPLRTDKGHWLLVDRGFIPRDQGGKEIAVLPDPPSGTVTVTGYVRRSEHGKDNAITPQDGMARLINAPAIGKSLNREVLDGYVGLTEVKPAQSGNLKPMTTPELDDGPHLSYAVQWFCFTGIAVAGAGILIRGDLRDRKKALAKKARAEQRAREGTVATPDSQEVDDAARS</sequence>
<comment type="caution">
    <text evidence="6">Lacks conserved residue(s) required for the propagation of feature annotation.</text>
</comment>
<keyword evidence="5 6" id="KW-0472">Membrane</keyword>
<dbReference type="PROSITE" id="PS50895">
    <property type="entry name" value="SURF1"/>
    <property type="match status" value="1"/>
</dbReference>
<evidence type="ECO:0000256" key="2">
    <source>
        <dbReference type="ARBA" id="ARBA00007165"/>
    </source>
</evidence>
<dbReference type="Pfam" id="PF02104">
    <property type="entry name" value="SURF1"/>
    <property type="match status" value="1"/>
</dbReference>
<evidence type="ECO:0000256" key="6">
    <source>
        <dbReference type="RuleBase" id="RU363076"/>
    </source>
</evidence>
<evidence type="ECO:0000313" key="8">
    <source>
        <dbReference type="EMBL" id="SJN40510.1"/>
    </source>
</evidence>
<dbReference type="STRING" id="1255658.FM114_12125"/>
<feature type="region of interest" description="Disordered" evidence="7">
    <location>
        <begin position="245"/>
        <end position="270"/>
    </location>
</feature>
<dbReference type="RefSeq" id="WP_094765412.1">
    <property type="nucleotide sequence ID" value="NZ_FUKQ01000046.1"/>
</dbReference>
<dbReference type="InterPro" id="IPR045214">
    <property type="entry name" value="Surf1/Surf4"/>
</dbReference>
<dbReference type="Proteomes" id="UP000188342">
    <property type="component" value="Unassembled WGS sequence"/>
</dbReference>
<dbReference type="InterPro" id="IPR002994">
    <property type="entry name" value="Surf1/Shy1"/>
</dbReference>
<evidence type="ECO:0000256" key="3">
    <source>
        <dbReference type="ARBA" id="ARBA00022692"/>
    </source>
</evidence>
<dbReference type="CDD" id="cd06662">
    <property type="entry name" value="SURF1"/>
    <property type="match status" value="1"/>
</dbReference>
<keyword evidence="9" id="KW-1185">Reference proteome</keyword>
<dbReference type="EMBL" id="FUKQ01000046">
    <property type="protein sequence ID" value="SJN40510.1"/>
    <property type="molecule type" value="Genomic_DNA"/>
</dbReference>
<organism evidence="8 9">
    <name type="scientific">Luteococcus japonicus LSP_Lj1</name>
    <dbReference type="NCBI Taxonomy" id="1255658"/>
    <lineage>
        <taxon>Bacteria</taxon>
        <taxon>Bacillati</taxon>
        <taxon>Actinomycetota</taxon>
        <taxon>Actinomycetes</taxon>
        <taxon>Propionibacteriales</taxon>
        <taxon>Propionibacteriaceae</taxon>
        <taxon>Luteococcus</taxon>
    </lineage>
</organism>
<dbReference type="AlphaFoldDB" id="A0A1R4K866"/>
<dbReference type="GO" id="GO:0005886">
    <property type="term" value="C:plasma membrane"/>
    <property type="evidence" value="ECO:0007669"/>
    <property type="project" value="UniProtKB-SubCell"/>
</dbReference>
<evidence type="ECO:0000313" key="9">
    <source>
        <dbReference type="Proteomes" id="UP000188342"/>
    </source>
</evidence>
<keyword evidence="3 6" id="KW-0812">Transmembrane</keyword>
<evidence type="ECO:0000256" key="1">
    <source>
        <dbReference type="ARBA" id="ARBA00004370"/>
    </source>
</evidence>
<proteinExistence type="inferred from homology"/>
<evidence type="ECO:0000256" key="5">
    <source>
        <dbReference type="ARBA" id="ARBA00023136"/>
    </source>
</evidence>
<accession>A0A1R4K866</accession>
<keyword evidence="4 6" id="KW-1133">Transmembrane helix</keyword>
<dbReference type="OrthoDB" id="9807214at2"/>
<evidence type="ECO:0000256" key="7">
    <source>
        <dbReference type="SAM" id="MobiDB-lite"/>
    </source>
</evidence>